<name>X1QXG5_9ZZZZ</name>
<organism evidence="1">
    <name type="scientific">marine sediment metagenome</name>
    <dbReference type="NCBI Taxonomy" id="412755"/>
    <lineage>
        <taxon>unclassified sequences</taxon>
        <taxon>metagenomes</taxon>
        <taxon>ecological metagenomes</taxon>
    </lineage>
</organism>
<dbReference type="EMBL" id="BARW01001384">
    <property type="protein sequence ID" value="GAI59486.1"/>
    <property type="molecule type" value="Genomic_DNA"/>
</dbReference>
<accession>X1QXG5</accession>
<reference evidence="1" key="1">
    <citation type="journal article" date="2014" name="Front. Microbiol.">
        <title>High frequency of phylogenetically diverse reductive dehalogenase-homologous genes in deep subseafloor sedimentary metagenomes.</title>
        <authorList>
            <person name="Kawai M."/>
            <person name="Futagami T."/>
            <person name="Toyoda A."/>
            <person name="Takaki Y."/>
            <person name="Nishi S."/>
            <person name="Hori S."/>
            <person name="Arai W."/>
            <person name="Tsubouchi T."/>
            <person name="Morono Y."/>
            <person name="Uchiyama I."/>
            <person name="Ito T."/>
            <person name="Fujiyama A."/>
            <person name="Inagaki F."/>
            <person name="Takami H."/>
        </authorList>
    </citation>
    <scope>NUCLEOTIDE SEQUENCE</scope>
    <source>
        <strain evidence="1">Expedition CK06-06</strain>
    </source>
</reference>
<sequence>MALIDKYATPKARLMVILQGLSPAELRLVLRFAEFLARE</sequence>
<proteinExistence type="predicted"/>
<dbReference type="AlphaFoldDB" id="X1QXG5"/>
<comment type="caution">
    <text evidence="1">The sequence shown here is derived from an EMBL/GenBank/DDBJ whole genome shotgun (WGS) entry which is preliminary data.</text>
</comment>
<gene>
    <name evidence="2" type="ORF">S12H4_03075</name>
    <name evidence="1" type="ORF">S12H4_04472</name>
</gene>
<protein>
    <submittedName>
        <fullName evidence="1">Uncharacterized protein</fullName>
    </submittedName>
</protein>
<evidence type="ECO:0000313" key="2">
    <source>
        <dbReference type="EMBL" id="GAI70043.1"/>
    </source>
</evidence>
<dbReference type="EMBL" id="BARW01000829">
    <property type="protein sequence ID" value="GAI70043.1"/>
    <property type="molecule type" value="Genomic_DNA"/>
</dbReference>
<evidence type="ECO:0000313" key="1">
    <source>
        <dbReference type="EMBL" id="GAI59486.1"/>
    </source>
</evidence>